<dbReference type="InterPro" id="IPR015947">
    <property type="entry name" value="PUA-like_sf"/>
</dbReference>
<keyword evidence="3" id="KW-1185">Reference proteome</keyword>
<gene>
    <name evidence="2" type="ORF">CQW49_05775</name>
</gene>
<dbReference type="Proteomes" id="UP000230709">
    <property type="component" value="Chromosome"/>
</dbReference>
<evidence type="ECO:0000313" key="2">
    <source>
        <dbReference type="EMBL" id="ATQ67457.1"/>
    </source>
</evidence>
<evidence type="ECO:0000259" key="1">
    <source>
        <dbReference type="Pfam" id="PF04266"/>
    </source>
</evidence>
<dbReference type="AlphaFoldDB" id="A0A2D2CXI5"/>
<dbReference type="EMBL" id="CP023737">
    <property type="protein sequence ID" value="ATQ67457.1"/>
    <property type="molecule type" value="Genomic_DNA"/>
</dbReference>
<sequence>MKGLIVDEPWIGAILSGRKSWEMRSSRTTHRGRFALIRKGSGLVVGLADLIGCEPAIVSLEAYAAAEARHCIPAERQKAAFEGRWRIPWVLADVVSLARPVPYVHPRGAVTWVVLADDVAATIADALSAP</sequence>
<dbReference type="Gene3D" id="2.30.130.30">
    <property type="entry name" value="Hypothetical protein"/>
    <property type="match status" value="1"/>
</dbReference>
<dbReference type="KEGG" id="mtw:CQW49_05775"/>
<protein>
    <submittedName>
        <fullName evidence="2">ASCH domain-containing protein</fullName>
    </submittedName>
</protein>
<evidence type="ECO:0000313" key="3">
    <source>
        <dbReference type="Proteomes" id="UP000230709"/>
    </source>
</evidence>
<proteinExistence type="predicted"/>
<dbReference type="RefSeq" id="WP_003608675.1">
    <property type="nucleotide sequence ID" value="NZ_ADVE02000001.1"/>
</dbReference>
<accession>A0A2D2CXI5</accession>
<feature type="domain" description="ASCH" evidence="1">
    <location>
        <begin position="6"/>
        <end position="69"/>
    </location>
</feature>
<dbReference type="InterPro" id="IPR007374">
    <property type="entry name" value="ASCH_domain"/>
</dbReference>
<name>A0A2D2CXI5_METT3</name>
<dbReference type="Pfam" id="PF04266">
    <property type="entry name" value="ASCH"/>
    <property type="match status" value="1"/>
</dbReference>
<reference evidence="3" key="1">
    <citation type="submission" date="2017-10" db="EMBL/GenBank/DDBJ databases">
        <title>Completed PacBio SMRT sequence of Methylosinus trichosporium OB3b reveals presence of a third large plasmid.</title>
        <authorList>
            <person name="Charles T.C."/>
            <person name="Lynch M.D.J."/>
            <person name="Heil J.R."/>
            <person name="Cheng J."/>
        </authorList>
    </citation>
    <scope>NUCLEOTIDE SEQUENCE [LARGE SCALE GENOMIC DNA]</scope>
    <source>
        <strain evidence="3">OB3b</strain>
    </source>
</reference>
<organism evidence="2 3">
    <name type="scientific">Methylosinus trichosporium (strain ATCC 35070 / NCIMB 11131 / UNIQEM 75 / OB3b)</name>
    <dbReference type="NCBI Taxonomy" id="595536"/>
    <lineage>
        <taxon>Bacteria</taxon>
        <taxon>Pseudomonadati</taxon>
        <taxon>Pseudomonadota</taxon>
        <taxon>Alphaproteobacteria</taxon>
        <taxon>Hyphomicrobiales</taxon>
        <taxon>Methylocystaceae</taxon>
        <taxon>Methylosinus</taxon>
    </lineage>
</organism>
<dbReference type="SUPFAM" id="SSF88697">
    <property type="entry name" value="PUA domain-like"/>
    <property type="match status" value="1"/>
</dbReference>